<evidence type="ECO:0000313" key="2">
    <source>
        <dbReference type="Proteomes" id="UP000285530"/>
    </source>
</evidence>
<dbReference type="EMBL" id="QZEV01000070">
    <property type="protein sequence ID" value="RJL01176.1"/>
    <property type="molecule type" value="Genomic_DNA"/>
</dbReference>
<protein>
    <submittedName>
        <fullName evidence="1">DUF3768 domain-containing protein</fullName>
    </submittedName>
</protein>
<dbReference type="Proteomes" id="UP000285530">
    <property type="component" value="Unassembled WGS sequence"/>
</dbReference>
<dbReference type="OrthoDB" id="1495368at2"/>
<accession>A0A418ZT45</accession>
<dbReference type="RefSeq" id="WP_119886897.1">
    <property type="nucleotide sequence ID" value="NZ_CP067172.1"/>
</dbReference>
<dbReference type="AlphaFoldDB" id="A0A418ZT45"/>
<name>A0A418ZT45_9RHOB</name>
<evidence type="ECO:0000313" key="1">
    <source>
        <dbReference type="EMBL" id="RJL01176.1"/>
    </source>
</evidence>
<proteinExistence type="predicted"/>
<gene>
    <name evidence="1" type="ORF">D3P06_12660</name>
</gene>
<organism evidence="1 2">
    <name type="scientific">Paracoccus aestuarii</name>
    <dbReference type="NCBI Taxonomy" id="453842"/>
    <lineage>
        <taxon>Bacteria</taxon>
        <taxon>Pseudomonadati</taxon>
        <taxon>Pseudomonadota</taxon>
        <taxon>Alphaproteobacteria</taxon>
        <taxon>Rhodobacterales</taxon>
        <taxon>Paracoccaceae</taxon>
        <taxon>Paracoccus</taxon>
    </lineage>
</organism>
<reference evidence="1 2" key="1">
    <citation type="submission" date="2018-09" db="EMBL/GenBank/DDBJ databases">
        <title>Paracoccus onubensis nov. sp. a moderate halophilic bacterium isolated from Gruta de las Maravillas (Aracena, Spain).</title>
        <authorList>
            <person name="Jurado V."/>
            <person name="Gutierrez-Patricio S."/>
            <person name="Gonzalez-Pimentel J.L."/>
            <person name="Laiz L."/>
            <person name="Saiz-Jimenez C."/>
        </authorList>
    </citation>
    <scope>NUCLEOTIDE SEQUENCE [LARGE SCALE GENOMIC DNA]</scope>
    <source>
        <strain evidence="1 2">DSM 19484</strain>
    </source>
</reference>
<dbReference type="InterPro" id="IPR022243">
    <property type="entry name" value="DUF3768"/>
</dbReference>
<keyword evidence="2" id="KW-1185">Reference proteome</keyword>
<sequence>MVATVEVTPIEDAREVMLRQIIAEQNDAFRRVLGFAALWRGTDLQGRTVATPGFCALPAATKADLLGAVINFADFNDDNDPWEDHCFGRVEVGGVAIYWKIDLYDTDYRFGSEAPADPEQTRRVLTLYLPSEH</sequence>
<dbReference type="Pfam" id="PF12599">
    <property type="entry name" value="DUF3768"/>
    <property type="match status" value="1"/>
</dbReference>
<comment type="caution">
    <text evidence="1">The sequence shown here is derived from an EMBL/GenBank/DDBJ whole genome shotgun (WGS) entry which is preliminary data.</text>
</comment>